<keyword evidence="3" id="KW-1185">Reference proteome</keyword>
<organism evidence="2 3">
    <name type="scientific">Pleuronectes platessa</name>
    <name type="common">European plaice</name>
    <dbReference type="NCBI Taxonomy" id="8262"/>
    <lineage>
        <taxon>Eukaryota</taxon>
        <taxon>Metazoa</taxon>
        <taxon>Chordata</taxon>
        <taxon>Craniata</taxon>
        <taxon>Vertebrata</taxon>
        <taxon>Euteleostomi</taxon>
        <taxon>Actinopterygii</taxon>
        <taxon>Neopterygii</taxon>
        <taxon>Teleostei</taxon>
        <taxon>Neoteleostei</taxon>
        <taxon>Acanthomorphata</taxon>
        <taxon>Carangaria</taxon>
        <taxon>Pleuronectiformes</taxon>
        <taxon>Pleuronectoidei</taxon>
        <taxon>Pleuronectidae</taxon>
        <taxon>Pleuronectes</taxon>
    </lineage>
</organism>
<dbReference type="EMBL" id="CADEAL010000282">
    <property type="protein sequence ID" value="CAB1417748.1"/>
    <property type="molecule type" value="Genomic_DNA"/>
</dbReference>
<accession>A0A9N7TU52</accession>
<protein>
    <submittedName>
        <fullName evidence="2">Uncharacterized protein</fullName>
    </submittedName>
</protein>
<evidence type="ECO:0000313" key="2">
    <source>
        <dbReference type="EMBL" id="CAB1417748.1"/>
    </source>
</evidence>
<feature type="region of interest" description="Disordered" evidence="1">
    <location>
        <begin position="1"/>
        <end position="44"/>
    </location>
</feature>
<evidence type="ECO:0000256" key="1">
    <source>
        <dbReference type="SAM" id="MobiDB-lite"/>
    </source>
</evidence>
<feature type="compositionally biased region" description="Basic and acidic residues" evidence="1">
    <location>
        <begin position="24"/>
        <end position="42"/>
    </location>
</feature>
<reference evidence="2" key="1">
    <citation type="submission" date="2020-03" db="EMBL/GenBank/DDBJ databases">
        <authorList>
            <person name="Weist P."/>
        </authorList>
    </citation>
    <scope>NUCLEOTIDE SEQUENCE</scope>
</reference>
<name>A0A9N7TU52_PLEPL</name>
<evidence type="ECO:0000313" key="3">
    <source>
        <dbReference type="Proteomes" id="UP001153269"/>
    </source>
</evidence>
<comment type="caution">
    <text evidence="2">The sequence shown here is derived from an EMBL/GenBank/DDBJ whole genome shotgun (WGS) entry which is preliminary data.</text>
</comment>
<sequence>MEERGETRSHLMSPSKHLGRAGVRRSEALRRGHPGGEEEIRGHISHKYTQTTISVLVSHRQGCSSGSMQTTVWVWSSPRWELIASKKRKKKVPLRVRAGGQ</sequence>
<dbReference type="Proteomes" id="UP001153269">
    <property type="component" value="Unassembled WGS sequence"/>
</dbReference>
<proteinExistence type="predicted"/>
<dbReference type="AlphaFoldDB" id="A0A9N7TU52"/>
<gene>
    <name evidence="2" type="ORF">PLEPLA_LOCUS5567</name>
</gene>